<dbReference type="Proteomes" id="UP000318995">
    <property type="component" value="Unassembled WGS sequence"/>
</dbReference>
<protein>
    <recommendedName>
        <fullName evidence="4">PEP-CTERM protein-sorting domain-containing protein</fullName>
    </recommendedName>
</protein>
<proteinExistence type="predicted"/>
<dbReference type="RefSeq" id="WP_146575063.1">
    <property type="nucleotide sequence ID" value="NZ_SJPH01000007.1"/>
</dbReference>
<accession>A0A5C5VX05</accession>
<name>A0A5C5VX05_9BACT</name>
<keyword evidence="3" id="KW-1185">Reference proteome</keyword>
<evidence type="ECO:0000313" key="3">
    <source>
        <dbReference type="Proteomes" id="UP000318995"/>
    </source>
</evidence>
<feature type="signal peptide" evidence="1">
    <location>
        <begin position="1"/>
        <end position="28"/>
    </location>
</feature>
<comment type="caution">
    <text evidence="2">The sequence shown here is derived from an EMBL/GenBank/DDBJ whole genome shotgun (WGS) entry which is preliminary data.</text>
</comment>
<organism evidence="2 3">
    <name type="scientific">Botrimarina hoheduenensis</name>
    <dbReference type="NCBI Taxonomy" id="2528000"/>
    <lineage>
        <taxon>Bacteria</taxon>
        <taxon>Pseudomonadati</taxon>
        <taxon>Planctomycetota</taxon>
        <taxon>Planctomycetia</taxon>
        <taxon>Pirellulales</taxon>
        <taxon>Lacipirellulaceae</taxon>
        <taxon>Botrimarina</taxon>
    </lineage>
</organism>
<dbReference type="EMBL" id="SJPH01000007">
    <property type="protein sequence ID" value="TWT42545.1"/>
    <property type="molecule type" value="Genomic_DNA"/>
</dbReference>
<reference evidence="2 3" key="1">
    <citation type="submission" date="2019-02" db="EMBL/GenBank/DDBJ databases">
        <title>Deep-cultivation of Planctomycetes and their phenomic and genomic characterization uncovers novel biology.</title>
        <authorList>
            <person name="Wiegand S."/>
            <person name="Jogler M."/>
            <person name="Boedeker C."/>
            <person name="Pinto D."/>
            <person name="Vollmers J."/>
            <person name="Rivas-Marin E."/>
            <person name="Kohn T."/>
            <person name="Peeters S.H."/>
            <person name="Heuer A."/>
            <person name="Rast P."/>
            <person name="Oberbeckmann S."/>
            <person name="Bunk B."/>
            <person name="Jeske O."/>
            <person name="Meyerdierks A."/>
            <person name="Storesund J.E."/>
            <person name="Kallscheuer N."/>
            <person name="Luecker S."/>
            <person name="Lage O.M."/>
            <person name="Pohl T."/>
            <person name="Merkel B.J."/>
            <person name="Hornburger P."/>
            <person name="Mueller R.-W."/>
            <person name="Bruemmer F."/>
            <person name="Labrenz M."/>
            <person name="Spormann A.M."/>
            <person name="Op Den Camp H."/>
            <person name="Overmann J."/>
            <person name="Amann R."/>
            <person name="Jetten M.S.M."/>
            <person name="Mascher T."/>
            <person name="Medema M.H."/>
            <person name="Devos D.P."/>
            <person name="Kaster A.-K."/>
            <person name="Ovreas L."/>
            <person name="Rohde M."/>
            <person name="Galperin M.Y."/>
            <person name="Jogler C."/>
        </authorList>
    </citation>
    <scope>NUCLEOTIDE SEQUENCE [LARGE SCALE GENOMIC DNA]</scope>
    <source>
        <strain evidence="2 3">Pla111</strain>
    </source>
</reference>
<evidence type="ECO:0000313" key="2">
    <source>
        <dbReference type="EMBL" id="TWT42545.1"/>
    </source>
</evidence>
<sequence length="242" mass="25832" precursor="true">MSRNHFAPLLGATASIAAALFSVPLAQAGVAETVITGSILEILDDTGGRVGSTVDWWLFTVISPGVVTIDTLSWEIDSEDLLDGDDDFDETFDVNGDAQIAFIDPYIYLFEDNGAMAPGTFIDANDDDFSSTYGDGSIYGYDSYLSIFLAPGDYLLAIGSFLLSEEEAITAYNDESFYPTSSDGLDGFFPVPEGPYRITWSGELSVTGFIPGSNAPRIPEPSALALAAIGMLSAVPRRRIAT</sequence>
<dbReference type="AlphaFoldDB" id="A0A5C5VX05"/>
<gene>
    <name evidence="2" type="ORF">Pla111_28500</name>
</gene>
<dbReference type="NCBIfam" id="NF038127">
    <property type="entry name" value="FDP_fam"/>
    <property type="match status" value="1"/>
</dbReference>
<evidence type="ECO:0000256" key="1">
    <source>
        <dbReference type="SAM" id="SignalP"/>
    </source>
</evidence>
<feature type="chain" id="PRO_5022780406" description="PEP-CTERM protein-sorting domain-containing protein" evidence="1">
    <location>
        <begin position="29"/>
        <end position="242"/>
    </location>
</feature>
<keyword evidence="1" id="KW-0732">Signal</keyword>
<evidence type="ECO:0008006" key="4">
    <source>
        <dbReference type="Google" id="ProtNLM"/>
    </source>
</evidence>